<dbReference type="GO" id="GO:0016887">
    <property type="term" value="F:ATP hydrolysis activity"/>
    <property type="evidence" value="ECO:0007669"/>
    <property type="project" value="InterPro"/>
</dbReference>
<sequence length="214" mass="24713">MTLKINKIVHEYPNFKLNISTLNIKENNIIGLIGENGAGKTTFMDLLSGLKKANVSFEVSDLDSNSILYIPSDLEPFDYMTVIEFIDIIRKYSKVSKTNLDILKELNLEEKRNVLISELSQGMRKKLSLINVFLHDYKLIVLDEPFNSVDIKYIYQLKKLLSELKKKSIIIVSSHILDTLSDLCNEFIYLEDGKVKKRFKNSGEVDLLERELFE</sequence>
<dbReference type="RefSeq" id="WP_193523819.1">
    <property type="nucleotide sequence ID" value="NZ_JABASA010000017.1"/>
</dbReference>
<dbReference type="PROSITE" id="PS00211">
    <property type="entry name" value="ABC_TRANSPORTER_1"/>
    <property type="match status" value="1"/>
</dbReference>
<dbReference type="InterPro" id="IPR027417">
    <property type="entry name" value="P-loop_NTPase"/>
</dbReference>
<dbReference type="Gene3D" id="3.40.50.300">
    <property type="entry name" value="P-loop containing nucleotide triphosphate hydrolases"/>
    <property type="match status" value="1"/>
</dbReference>
<feature type="domain" description="ABC transporter" evidence="4">
    <location>
        <begin position="3"/>
        <end position="212"/>
    </location>
</feature>
<dbReference type="Proteomes" id="UP000532121">
    <property type="component" value="Unassembled WGS sequence"/>
</dbReference>
<dbReference type="AlphaFoldDB" id="A0A7X9LGW5"/>
<dbReference type="InterPro" id="IPR017871">
    <property type="entry name" value="ABC_transporter-like_CS"/>
</dbReference>
<protein>
    <submittedName>
        <fullName evidence="5">ATP-binding cassette domain-containing protein</fullName>
    </submittedName>
</protein>
<comment type="caution">
    <text evidence="5">The sequence shown here is derived from an EMBL/GenBank/DDBJ whole genome shotgun (WGS) entry which is preliminary data.</text>
</comment>
<reference evidence="5 6" key="1">
    <citation type="submission" date="2020-04" db="EMBL/GenBank/DDBJ databases">
        <title>MicrobeNet Type strains.</title>
        <authorList>
            <person name="Nicholson A.C."/>
        </authorList>
    </citation>
    <scope>NUCLEOTIDE SEQUENCE [LARGE SCALE GENOMIC DNA]</scope>
    <source>
        <strain evidence="5 6">DSM 22768</strain>
    </source>
</reference>
<dbReference type="InterPro" id="IPR003593">
    <property type="entry name" value="AAA+_ATPase"/>
</dbReference>
<dbReference type="Pfam" id="PF00005">
    <property type="entry name" value="ABC_tran"/>
    <property type="match status" value="1"/>
</dbReference>
<proteinExistence type="predicted"/>
<dbReference type="InterPro" id="IPR051782">
    <property type="entry name" value="ABC_Transporter_VariousFunc"/>
</dbReference>
<evidence type="ECO:0000313" key="6">
    <source>
        <dbReference type="Proteomes" id="UP000532121"/>
    </source>
</evidence>
<gene>
    <name evidence="5" type="ORF">HHO37_08040</name>
</gene>
<dbReference type="InterPro" id="IPR003439">
    <property type="entry name" value="ABC_transporter-like_ATP-bd"/>
</dbReference>
<organism evidence="5 6">
    <name type="scientific">Streptococcus ratti</name>
    <dbReference type="NCBI Taxonomy" id="1341"/>
    <lineage>
        <taxon>Bacteria</taxon>
        <taxon>Bacillati</taxon>
        <taxon>Bacillota</taxon>
        <taxon>Bacilli</taxon>
        <taxon>Lactobacillales</taxon>
        <taxon>Streptococcaceae</taxon>
        <taxon>Streptococcus</taxon>
    </lineage>
</organism>
<dbReference type="PANTHER" id="PTHR42939:SF1">
    <property type="entry name" value="ABC TRANSPORTER ATP-BINDING PROTEIN ALBC-RELATED"/>
    <property type="match status" value="1"/>
</dbReference>
<dbReference type="PANTHER" id="PTHR42939">
    <property type="entry name" value="ABC TRANSPORTER ATP-BINDING PROTEIN ALBC-RELATED"/>
    <property type="match status" value="1"/>
</dbReference>
<dbReference type="PROSITE" id="PS50893">
    <property type="entry name" value="ABC_TRANSPORTER_2"/>
    <property type="match status" value="1"/>
</dbReference>
<dbReference type="SUPFAM" id="SSF52540">
    <property type="entry name" value="P-loop containing nucleoside triphosphate hydrolases"/>
    <property type="match status" value="1"/>
</dbReference>
<evidence type="ECO:0000256" key="3">
    <source>
        <dbReference type="ARBA" id="ARBA00022840"/>
    </source>
</evidence>
<dbReference type="GO" id="GO:0005524">
    <property type="term" value="F:ATP binding"/>
    <property type="evidence" value="ECO:0007669"/>
    <property type="project" value="UniProtKB-KW"/>
</dbReference>
<dbReference type="SMART" id="SM00382">
    <property type="entry name" value="AAA"/>
    <property type="match status" value="1"/>
</dbReference>
<keyword evidence="2" id="KW-0547">Nucleotide-binding</keyword>
<dbReference type="EMBL" id="JABASA010000017">
    <property type="protein sequence ID" value="NMD49610.1"/>
    <property type="molecule type" value="Genomic_DNA"/>
</dbReference>
<name>A0A7X9LGW5_STRRT</name>
<accession>A0A7X9LGW5</accession>
<evidence type="ECO:0000313" key="5">
    <source>
        <dbReference type="EMBL" id="NMD49610.1"/>
    </source>
</evidence>
<keyword evidence="1" id="KW-0813">Transport</keyword>
<keyword evidence="3 5" id="KW-0067">ATP-binding</keyword>
<evidence type="ECO:0000259" key="4">
    <source>
        <dbReference type="PROSITE" id="PS50893"/>
    </source>
</evidence>
<evidence type="ECO:0000256" key="2">
    <source>
        <dbReference type="ARBA" id="ARBA00022741"/>
    </source>
</evidence>
<evidence type="ECO:0000256" key="1">
    <source>
        <dbReference type="ARBA" id="ARBA00022448"/>
    </source>
</evidence>